<organism evidence="9 10">
    <name type="scientific">Roseospira goensis</name>
    <dbReference type="NCBI Taxonomy" id="391922"/>
    <lineage>
        <taxon>Bacteria</taxon>
        <taxon>Pseudomonadati</taxon>
        <taxon>Pseudomonadota</taxon>
        <taxon>Alphaproteobacteria</taxon>
        <taxon>Rhodospirillales</taxon>
        <taxon>Rhodospirillaceae</taxon>
        <taxon>Roseospira</taxon>
    </lineage>
</organism>
<evidence type="ECO:0000313" key="10">
    <source>
        <dbReference type="Proteomes" id="UP000555728"/>
    </source>
</evidence>
<evidence type="ECO:0000256" key="6">
    <source>
        <dbReference type="RuleBase" id="RU004021"/>
    </source>
</evidence>
<sequence>MLTDRLAPVFDEPACATNRAKTDADRKAGCRTKGPAPGAAAGGCAFDGAKIALQPIVDAAHIVHGPIACEGNNWDNRHAASSGPDLYRRGLTTDLGEMDVIQGGEKKLWRAIREAVERFDPPAVFVYQTCVPALIGDDLHAVCQAAAERFARPVIPVETPGFVGSKNLGNRLAGQTLVDHVIGTVEPETTTPTDIALIAEYNIQGELWQLTPLFERLGIRLLSCITGDARFRSVAQAHRARAAMVVCSQAMLNVGRGLRERWGIPFFEGSFHGVRATSEALRGFARLLVERGAPADLIDRTETLIAEEEAAVWRRFAPLRDRLAGKRVLLYTGGHKSWSIVSTLQDMGMTVIGTSVRKATEDDAARARALLGEDGQLFGAIPNAEMYRMLRDGEADIMLSGGRSQFVALKARRPWLDTNQERHHAYAGYAGFLVLAERIALTLDAPVWPLVNGPAPWDDGWDPDWDDGWDGTATGEGLA</sequence>
<dbReference type="PROSITE" id="PS00090">
    <property type="entry name" value="NITROGENASE_1_2"/>
    <property type="match status" value="1"/>
</dbReference>
<comment type="pathway">
    <text evidence="2">Cofactor biosynthesis; Fe-Mo cofactor biosynthesis.</text>
</comment>
<keyword evidence="10" id="KW-1185">Reference proteome</keyword>
<evidence type="ECO:0000256" key="2">
    <source>
        <dbReference type="ARBA" id="ARBA00005155"/>
    </source>
</evidence>
<dbReference type="PROSITE" id="PS00699">
    <property type="entry name" value="NITROGENASE_1_1"/>
    <property type="match status" value="1"/>
</dbReference>
<protein>
    <recommendedName>
        <fullName evidence="4">Nitrogenase iron-molybdenum cofactor biosynthesis protein NifE</fullName>
    </recommendedName>
</protein>
<reference evidence="9 10" key="1">
    <citation type="submission" date="2020-08" db="EMBL/GenBank/DDBJ databases">
        <title>Genome sequencing of Purple Non-Sulfur Bacteria from various extreme environments.</title>
        <authorList>
            <person name="Mayer M."/>
        </authorList>
    </citation>
    <scope>NUCLEOTIDE SEQUENCE [LARGE SCALE GENOMIC DNA]</scope>
    <source>
        <strain evidence="9 10">JA135</strain>
    </source>
</reference>
<comment type="caution">
    <text evidence="9">The sequence shown here is derived from an EMBL/GenBank/DDBJ whole genome shotgun (WGS) entry which is preliminary data.</text>
</comment>
<dbReference type="AlphaFoldDB" id="A0A7W6WKY8"/>
<evidence type="ECO:0000259" key="8">
    <source>
        <dbReference type="Pfam" id="PF00148"/>
    </source>
</evidence>
<dbReference type="Pfam" id="PF00148">
    <property type="entry name" value="Oxidored_nitro"/>
    <property type="match status" value="1"/>
</dbReference>
<dbReference type="PANTHER" id="PTHR42956">
    <property type="entry name" value="NITROGENASE IRON-MOLYBDENUM COFACTOR BIOSYNTHESIS PROTEIN NIFE"/>
    <property type="match status" value="1"/>
</dbReference>
<keyword evidence="5 6" id="KW-0535">Nitrogen fixation</keyword>
<evidence type="ECO:0000256" key="4">
    <source>
        <dbReference type="ARBA" id="ARBA00013280"/>
    </source>
</evidence>
<comment type="function">
    <text evidence="1">This protein may play a role in the biosynthesis of the prosthetic group of nitrogenase (FeMo cofactor).</text>
</comment>
<comment type="similarity">
    <text evidence="3 6">Belongs to the NifD/NifK/NifE/NifN family.</text>
</comment>
<gene>
    <name evidence="9" type="ORF">GGD88_002602</name>
</gene>
<feature type="compositionally biased region" description="Low complexity" evidence="7">
    <location>
        <begin position="470"/>
        <end position="479"/>
    </location>
</feature>
<dbReference type="PANTHER" id="PTHR42956:SF1">
    <property type="entry name" value="NITROGENASE IRON-MOLYBDENUM COFACTOR BIOSYNTHESIS PROTEIN NIFE"/>
    <property type="match status" value="1"/>
</dbReference>
<dbReference type="GO" id="GO:0065003">
    <property type="term" value="P:protein-containing complex assembly"/>
    <property type="evidence" value="ECO:0007669"/>
    <property type="project" value="InterPro"/>
</dbReference>
<accession>A0A7W6WKY8</accession>
<dbReference type="InterPro" id="IPR000318">
    <property type="entry name" value="Nase_comp1_CS"/>
</dbReference>
<name>A0A7W6WKY8_9PROT</name>
<dbReference type="InterPro" id="IPR049939">
    <property type="entry name" value="NifE-like"/>
</dbReference>
<evidence type="ECO:0000256" key="1">
    <source>
        <dbReference type="ARBA" id="ARBA00003171"/>
    </source>
</evidence>
<feature type="domain" description="Nitrogenase/oxidoreductase component 1" evidence="8">
    <location>
        <begin position="44"/>
        <end position="443"/>
    </location>
</feature>
<proteinExistence type="inferred from homology"/>
<dbReference type="EMBL" id="JACIGI010000022">
    <property type="protein sequence ID" value="MBB4286861.1"/>
    <property type="molecule type" value="Genomic_DNA"/>
</dbReference>
<evidence type="ECO:0000256" key="7">
    <source>
        <dbReference type="SAM" id="MobiDB-lite"/>
    </source>
</evidence>
<evidence type="ECO:0000313" key="9">
    <source>
        <dbReference type="EMBL" id="MBB4286861.1"/>
    </source>
</evidence>
<feature type="compositionally biased region" description="Acidic residues" evidence="7">
    <location>
        <begin position="459"/>
        <end position="469"/>
    </location>
</feature>
<dbReference type="Gene3D" id="3.40.50.1980">
    <property type="entry name" value="Nitrogenase molybdenum iron protein domain"/>
    <property type="match status" value="1"/>
</dbReference>
<dbReference type="InterPro" id="IPR005973">
    <property type="entry name" value="NifE"/>
</dbReference>
<dbReference type="RefSeq" id="WP_184436063.1">
    <property type="nucleotide sequence ID" value="NZ_JACIGI010000022.1"/>
</dbReference>
<feature type="region of interest" description="Disordered" evidence="7">
    <location>
        <begin position="459"/>
        <end position="479"/>
    </location>
</feature>
<dbReference type="GO" id="GO:0016163">
    <property type="term" value="F:nitrogenase activity"/>
    <property type="evidence" value="ECO:0007669"/>
    <property type="project" value="InterPro"/>
</dbReference>
<dbReference type="Gene3D" id="3.40.50.12380">
    <property type="entry name" value="Nitrogenase MoFe cofactor biosynthesis protein NifE, C-terminal"/>
    <property type="match status" value="1"/>
</dbReference>
<evidence type="ECO:0000256" key="5">
    <source>
        <dbReference type="ARBA" id="ARBA00023231"/>
    </source>
</evidence>
<dbReference type="NCBIfam" id="TIGR01283">
    <property type="entry name" value="nifE"/>
    <property type="match status" value="1"/>
</dbReference>
<dbReference type="Proteomes" id="UP000555728">
    <property type="component" value="Unassembled WGS sequence"/>
</dbReference>
<dbReference type="UniPathway" id="UPA00782"/>
<evidence type="ECO:0000256" key="3">
    <source>
        <dbReference type="ARBA" id="ARBA00011002"/>
    </source>
</evidence>
<dbReference type="InterPro" id="IPR000510">
    <property type="entry name" value="Nase/OxRdtase_comp1"/>
</dbReference>
<dbReference type="SUPFAM" id="SSF53807">
    <property type="entry name" value="Helical backbone' metal receptor"/>
    <property type="match status" value="1"/>
</dbReference>